<dbReference type="EMBL" id="LUAY01000699">
    <property type="protein sequence ID" value="KYB46180.1"/>
    <property type="molecule type" value="Genomic_DNA"/>
</dbReference>
<accession>A0A656Z6E6</accession>
<name>A0A656Z6E6_BRUAN</name>
<gene>
    <name evidence="1" type="ORF">AB664_03345</name>
</gene>
<protein>
    <submittedName>
        <fullName evidence="1">Uncharacterized protein</fullName>
    </submittedName>
</protein>
<proteinExistence type="predicted"/>
<dbReference type="AlphaFoldDB" id="A0A656Z6E6"/>
<reference evidence="1" key="1">
    <citation type="submission" date="2016-02" db="EMBL/GenBank/DDBJ databases">
        <title>Genomic sequences of Ochrobactrum anthropi.</title>
        <authorList>
            <person name="Chudasama K.S."/>
            <person name="Thaker V.S."/>
        </authorList>
    </citation>
    <scope>NUCLEOTIDE SEQUENCE [LARGE SCALE GENOMIC DNA]</scope>
    <source>
        <strain evidence="1">SUBG007</strain>
    </source>
</reference>
<sequence>MAQHILPNTLTPIMVAATLNFGMAILTEATLSFLGIACAEPAVTGNADPYRQSVPVLRLLVDRGVSRHSALPARGCRQYAR</sequence>
<evidence type="ECO:0000313" key="1">
    <source>
        <dbReference type="EMBL" id="KYB46180.1"/>
    </source>
</evidence>
<organism evidence="1">
    <name type="scientific">Brucella anthropi</name>
    <name type="common">Ochrobactrum anthropi</name>
    <dbReference type="NCBI Taxonomy" id="529"/>
    <lineage>
        <taxon>Bacteria</taxon>
        <taxon>Pseudomonadati</taxon>
        <taxon>Pseudomonadota</taxon>
        <taxon>Alphaproteobacteria</taxon>
        <taxon>Hyphomicrobiales</taxon>
        <taxon>Brucellaceae</taxon>
        <taxon>Brucella/Ochrobactrum group</taxon>
        <taxon>Brucella</taxon>
    </lineage>
</organism>
<comment type="caution">
    <text evidence="1">The sequence shown here is derived from an EMBL/GenBank/DDBJ whole genome shotgun (WGS) entry which is preliminary data.</text>
</comment>